<comment type="catalytic activity">
    <reaction evidence="7">
        <text>The enzyme shows specific recognition of a C-terminal tripeptide, Xaa-Yaa-Zaa, in which Xaa is preferably Ala or Leu, Yaa is preferably Ala or Tyr, and Zaa is preferably Ala, but then cleaves at a variable distance from the C-terminus. A typical cleavage is -Ala-Ala-|-Arg-Ala-Ala-Lys-Glu-Asn-Tyr-Ala-Leu-Ala-Ala.</text>
        <dbReference type="EC" id="3.4.21.102"/>
    </reaction>
</comment>
<evidence type="ECO:0000256" key="8">
    <source>
        <dbReference type="ARBA" id="ARBA00060065"/>
    </source>
</evidence>
<evidence type="ECO:0000256" key="4">
    <source>
        <dbReference type="ARBA" id="ARBA00022801"/>
    </source>
</evidence>
<sequence>MESLSPKLICPKSPTPTSLQLFPHRLWCSSRFFTTKKLLPCASYHIKTDSNPPSNAQHLIQSISKGFVAFATAAAATALVSICCNSPAFAESLTVAFPVSRAPEVNTVQRTLVEAWGLIRETFVDPTFNHQDWDSKLQQTMVEMFPLRSADAAYTKISGMLSTLGDPFTRIISPKEYQSFRIGSDGNLQGVGIFISVEPRTGHLVVLSCVEGSPAARAGIHEGDELVEINGERLDGVDSEAAALRLRGRAGTSVTVKLQSEKVMRSDSTIREVNLPREYIKLSPISRAIIPHKTSDGRLLKTGYVKLSAFSQTNLSGWVGLAPFIRCLDAELSAILSPEMSPFQQTAAADMENTIYEMENQGVESYILDLRNNPGGLVKAGLDVAQIWLDGDETLVNTIDREGKMSPIKMINGHAVTHDPLVVLVNEGSASASEILAGALHDNGRAILVGHKTFGKGKIQSVTELHDGSALFVTVAKYLSPALHDIDQVGITPDVQCTTDILNSPKEISSLLKEKSSVSSLEADSCIMVAEHELDIQESKGTAS</sequence>
<dbReference type="FunFam" id="3.30.750.44:FF:000010">
    <property type="entry name" value="Carboxyl-terminal-processing peptidase 1 chloroplastic"/>
    <property type="match status" value="1"/>
</dbReference>
<evidence type="ECO:0000256" key="1">
    <source>
        <dbReference type="ARBA" id="ARBA00004456"/>
    </source>
</evidence>
<keyword evidence="4" id="KW-0378">Hydrolase</keyword>
<dbReference type="EMBL" id="JANJYI010000004">
    <property type="protein sequence ID" value="KAK2653258.1"/>
    <property type="molecule type" value="Genomic_DNA"/>
</dbReference>
<dbReference type="EC" id="3.4.21.102" evidence="9"/>
<evidence type="ECO:0000256" key="6">
    <source>
        <dbReference type="ARBA" id="ARBA00023078"/>
    </source>
</evidence>
<keyword evidence="3" id="KW-0645">Protease</keyword>
<dbReference type="PROSITE" id="PS50106">
    <property type="entry name" value="PDZ"/>
    <property type="match status" value="1"/>
</dbReference>
<comment type="function">
    <text evidence="8">Protease involved in the C-terminal processing of the chloroplastic D1 protein of photosystem II. This proteolytic processing is necessary to allow the light-driven assembly of the tetranuclear manganese cluster, which is responsible for photosynthetic water oxidation.</text>
</comment>
<accession>A0AAD9X5Y8</accession>
<dbReference type="InterPro" id="IPR004447">
    <property type="entry name" value="Peptidase_S41A"/>
</dbReference>
<dbReference type="SMART" id="SM00245">
    <property type="entry name" value="TSPc"/>
    <property type="match status" value="1"/>
</dbReference>
<dbReference type="Gene3D" id="3.30.750.44">
    <property type="match status" value="1"/>
</dbReference>
<dbReference type="FunFam" id="3.90.226.10:FF:000023">
    <property type="entry name" value="Carboxyl-terminal processing protease"/>
    <property type="match status" value="1"/>
</dbReference>
<evidence type="ECO:0000313" key="12">
    <source>
        <dbReference type="Proteomes" id="UP001280121"/>
    </source>
</evidence>
<dbReference type="InterPro" id="IPR036034">
    <property type="entry name" value="PDZ_sf"/>
</dbReference>
<dbReference type="CDD" id="cd07560">
    <property type="entry name" value="Peptidase_S41_CPP"/>
    <property type="match status" value="1"/>
</dbReference>
<dbReference type="CDD" id="cd06782">
    <property type="entry name" value="cpPDZ_CPP-like"/>
    <property type="match status" value="1"/>
</dbReference>
<dbReference type="AlphaFoldDB" id="A0AAD9X5Y8"/>
<protein>
    <recommendedName>
        <fullName evidence="9">C-terminal processing peptidase</fullName>
        <ecNumber evidence="9">3.4.21.102</ecNumber>
    </recommendedName>
</protein>
<evidence type="ECO:0000256" key="7">
    <source>
        <dbReference type="ARBA" id="ARBA00051784"/>
    </source>
</evidence>
<dbReference type="InterPro" id="IPR005151">
    <property type="entry name" value="Tail-specific_protease"/>
</dbReference>
<dbReference type="FunFam" id="3.30.750.44:FF:000002">
    <property type="entry name" value="carboxyl-terminal-processing peptidase 2, chloroplastic"/>
    <property type="match status" value="1"/>
</dbReference>
<evidence type="ECO:0000256" key="5">
    <source>
        <dbReference type="ARBA" id="ARBA00022825"/>
    </source>
</evidence>
<feature type="domain" description="PDZ" evidence="10">
    <location>
        <begin position="177"/>
        <end position="247"/>
    </location>
</feature>
<keyword evidence="6" id="KW-0793">Thylakoid</keyword>
<dbReference type="Gene3D" id="3.90.226.10">
    <property type="entry name" value="2-enoyl-CoA Hydratase, Chain A, domain 1"/>
    <property type="match status" value="1"/>
</dbReference>
<dbReference type="GO" id="GO:0009543">
    <property type="term" value="C:chloroplast thylakoid lumen"/>
    <property type="evidence" value="ECO:0007669"/>
    <property type="project" value="UniProtKB-SubCell"/>
</dbReference>
<dbReference type="PANTHER" id="PTHR32060:SF22">
    <property type="entry name" value="CARBOXYL-TERMINAL-PROCESSING PEPTIDASE 3, CHLOROPLASTIC"/>
    <property type="match status" value="1"/>
</dbReference>
<dbReference type="SMART" id="SM00228">
    <property type="entry name" value="PDZ"/>
    <property type="match status" value="1"/>
</dbReference>
<dbReference type="Pfam" id="PF03572">
    <property type="entry name" value="Peptidase_S41"/>
    <property type="match status" value="1"/>
</dbReference>
<dbReference type="InterPro" id="IPR001478">
    <property type="entry name" value="PDZ"/>
</dbReference>
<organism evidence="11 12">
    <name type="scientific">Dipteronia dyeriana</name>
    <dbReference type="NCBI Taxonomy" id="168575"/>
    <lineage>
        <taxon>Eukaryota</taxon>
        <taxon>Viridiplantae</taxon>
        <taxon>Streptophyta</taxon>
        <taxon>Embryophyta</taxon>
        <taxon>Tracheophyta</taxon>
        <taxon>Spermatophyta</taxon>
        <taxon>Magnoliopsida</taxon>
        <taxon>eudicotyledons</taxon>
        <taxon>Gunneridae</taxon>
        <taxon>Pentapetalae</taxon>
        <taxon>rosids</taxon>
        <taxon>malvids</taxon>
        <taxon>Sapindales</taxon>
        <taxon>Sapindaceae</taxon>
        <taxon>Hippocastanoideae</taxon>
        <taxon>Acereae</taxon>
        <taxon>Dipteronia</taxon>
    </lineage>
</organism>
<proteinExistence type="inferred from homology"/>
<evidence type="ECO:0000313" key="11">
    <source>
        <dbReference type="EMBL" id="KAK2653258.1"/>
    </source>
</evidence>
<dbReference type="Proteomes" id="UP001280121">
    <property type="component" value="Unassembled WGS sequence"/>
</dbReference>
<dbReference type="SUPFAM" id="SSF50156">
    <property type="entry name" value="PDZ domain-like"/>
    <property type="match status" value="1"/>
</dbReference>
<name>A0AAD9X5Y8_9ROSI</name>
<evidence type="ECO:0000256" key="9">
    <source>
        <dbReference type="ARBA" id="ARBA00066637"/>
    </source>
</evidence>
<comment type="subcellular location">
    <subcellularLocation>
        <location evidence="1">Plastid</location>
        <location evidence="1">Chloroplast thylakoid lumen</location>
    </subcellularLocation>
</comment>
<dbReference type="Pfam" id="PF00595">
    <property type="entry name" value="PDZ"/>
    <property type="match status" value="1"/>
</dbReference>
<dbReference type="GO" id="GO:0004252">
    <property type="term" value="F:serine-type endopeptidase activity"/>
    <property type="evidence" value="ECO:0007669"/>
    <property type="project" value="UniProtKB-EC"/>
</dbReference>
<dbReference type="InterPro" id="IPR029045">
    <property type="entry name" value="ClpP/crotonase-like_dom_sf"/>
</dbReference>
<gene>
    <name evidence="11" type="ORF">Ddye_013114</name>
</gene>
<dbReference type="PANTHER" id="PTHR32060">
    <property type="entry name" value="TAIL-SPECIFIC PROTEASE"/>
    <property type="match status" value="1"/>
</dbReference>
<comment type="similarity">
    <text evidence="2">Belongs to the peptidase S41A family.</text>
</comment>
<evidence type="ECO:0000259" key="10">
    <source>
        <dbReference type="PROSITE" id="PS50106"/>
    </source>
</evidence>
<dbReference type="Gene3D" id="2.30.42.10">
    <property type="match status" value="1"/>
</dbReference>
<evidence type="ECO:0000256" key="2">
    <source>
        <dbReference type="ARBA" id="ARBA00009179"/>
    </source>
</evidence>
<dbReference type="GO" id="GO:0006508">
    <property type="term" value="P:proteolysis"/>
    <property type="evidence" value="ECO:0007669"/>
    <property type="project" value="UniProtKB-KW"/>
</dbReference>
<keyword evidence="12" id="KW-1185">Reference proteome</keyword>
<comment type="caution">
    <text evidence="11">The sequence shown here is derived from an EMBL/GenBank/DDBJ whole genome shotgun (WGS) entry which is preliminary data.</text>
</comment>
<dbReference type="SUPFAM" id="SSF52096">
    <property type="entry name" value="ClpP/crotonase"/>
    <property type="match status" value="1"/>
</dbReference>
<keyword evidence="5" id="KW-0720">Serine protease</keyword>
<dbReference type="FunFam" id="2.30.42.10:FF:000063">
    <property type="entry name" value="Peptidase, S41 family"/>
    <property type="match status" value="1"/>
</dbReference>
<evidence type="ECO:0000256" key="3">
    <source>
        <dbReference type="ARBA" id="ARBA00022670"/>
    </source>
</evidence>
<reference evidence="11" key="1">
    <citation type="journal article" date="2023" name="Plant J.">
        <title>Genome sequences and population genomics provide insights into the demographic history, inbreeding, and mutation load of two 'living fossil' tree species of Dipteronia.</title>
        <authorList>
            <person name="Feng Y."/>
            <person name="Comes H.P."/>
            <person name="Chen J."/>
            <person name="Zhu S."/>
            <person name="Lu R."/>
            <person name="Zhang X."/>
            <person name="Li P."/>
            <person name="Qiu J."/>
            <person name="Olsen K.M."/>
            <person name="Qiu Y."/>
        </authorList>
    </citation>
    <scope>NUCLEOTIDE SEQUENCE</scope>
    <source>
        <strain evidence="11">KIB01</strain>
    </source>
</reference>